<proteinExistence type="predicted"/>
<gene>
    <name evidence="2" type="ORF">EV190_11711</name>
</gene>
<evidence type="ECO:0000256" key="1">
    <source>
        <dbReference type="SAM" id="MobiDB-lite"/>
    </source>
</evidence>
<keyword evidence="3" id="KW-1185">Reference proteome</keyword>
<feature type="compositionally biased region" description="Basic and acidic residues" evidence="1">
    <location>
        <begin position="22"/>
        <end position="31"/>
    </location>
</feature>
<dbReference type="Proteomes" id="UP000295281">
    <property type="component" value="Unassembled WGS sequence"/>
</dbReference>
<evidence type="ECO:0000313" key="3">
    <source>
        <dbReference type="Proteomes" id="UP000295281"/>
    </source>
</evidence>
<protein>
    <submittedName>
        <fullName evidence="2">Uncharacterized protein</fullName>
    </submittedName>
</protein>
<organism evidence="2 3">
    <name type="scientific">Actinorugispora endophytica</name>
    <dbReference type="NCBI Taxonomy" id="1605990"/>
    <lineage>
        <taxon>Bacteria</taxon>
        <taxon>Bacillati</taxon>
        <taxon>Actinomycetota</taxon>
        <taxon>Actinomycetes</taxon>
        <taxon>Streptosporangiales</taxon>
        <taxon>Nocardiopsidaceae</taxon>
        <taxon>Actinorugispora</taxon>
    </lineage>
</organism>
<dbReference type="EMBL" id="SNYN01000017">
    <property type="protein sequence ID" value="TDQ48756.1"/>
    <property type="molecule type" value="Genomic_DNA"/>
</dbReference>
<name>A0A4R6URB6_9ACTN</name>
<accession>A0A4R6URB6</accession>
<evidence type="ECO:0000313" key="2">
    <source>
        <dbReference type="EMBL" id="TDQ48756.1"/>
    </source>
</evidence>
<feature type="region of interest" description="Disordered" evidence="1">
    <location>
        <begin position="14"/>
        <end position="44"/>
    </location>
</feature>
<dbReference type="AlphaFoldDB" id="A0A4R6URB6"/>
<comment type="caution">
    <text evidence="2">The sequence shown here is derived from an EMBL/GenBank/DDBJ whole genome shotgun (WGS) entry which is preliminary data.</text>
</comment>
<sequence>MPYSGPHLRYLRQPVADTARFPSDRDGRLRGGPDGGPKRLAPGVLPLHRNGGGLPFLLVILGGC</sequence>
<reference evidence="2 3" key="1">
    <citation type="submission" date="2019-03" db="EMBL/GenBank/DDBJ databases">
        <title>Genomic Encyclopedia of Type Strains, Phase IV (KMG-IV): sequencing the most valuable type-strain genomes for metagenomic binning, comparative biology and taxonomic classification.</title>
        <authorList>
            <person name="Goeker M."/>
        </authorList>
    </citation>
    <scope>NUCLEOTIDE SEQUENCE [LARGE SCALE GENOMIC DNA]</scope>
    <source>
        <strain evidence="2 3">DSM 46770</strain>
    </source>
</reference>